<dbReference type="KEGG" id="cad:Curi_c14480"/>
<evidence type="ECO:0000259" key="1">
    <source>
        <dbReference type="PROSITE" id="PS50052"/>
    </source>
</evidence>
<dbReference type="RefSeq" id="WP_014967595.1">
    <property type="nucleotide sequence ID" value="NC_018664.1"/>
</dbReference>
<keyword evidence="3" id="KW-1185">Reference proteome</keyword>
<proteinExistence type="predicted"/>
<protein>
    <submittedName>
        <fullName evidence="2">Guanylate kinase</fullName>
    </submittedName>
</protein>
<reference evidence="2 3" key="1">
    <citation type="journal article" date="2012" name="PLoS ONE">
        <title>The purine-utilizing bacterium Clostridium acidurici 9a: a genome-guided metabolic reconsideration.</title>
        <authorList>
            <person name="Hartwich K."/>
            <person name="Poehlein A."/>
            <person name="Daniel R."/>
        </authorList>
    </citation>
    <scope>NUCLEOTIDE SEQUENCE [LARGE SCALE GENOMIC DNA]</scope>
    <source>
        <strain evidence="3">ATCC 7906 / DSM 604 / BCRC 14475 / CIP 104303 / KCTC 5404 / NCIMB 10678 / 9a</strain>
    </source>
</reference>
<evidence type="ECO:0000313" key="2">
    <source>
        <dbReference type="EMBL" id="AFS78458.1"/>
    </source>
</evidence>
<gene>
    <name evidence="2" type="ordered locus">Curi_c14480</name>
</gene>
<sequence>MKDRIINLVGSSGSGKTTISKKLEKIGYNIIHSYTTRKPREINEWGHKFISRQEILDMFNINCIPKEEIINKKISIELKTNPRVIAHKELYGEHYFATIEQYKGKGTSIYVIDPEGAEVINKTVKDAEIITIFLQCDKSVREDRLYKRYLKNTDIEEMRDTQTIILKINERIEKDKEIFRLCKCDYVVEVNRDIKEIIKDITTVIEEK</sequence>
<accession>K0AXC4</accession>
<dbReference type="eggNOG" id="COG0194">
    <property type="taxonomic scope" value="Bacteria"/>
</dbReference>
<dbReference type="InterPro" id="IPR008144">
    <property type="entry name" value="Guanylate_kin-like_dom"/>
</dbReference>
<evidence type="ECO:0000313" key="3">
    <source>
        <dbReference type="Proteomes" id="UP000006094"/>
    </source>
</evidence>
<dbReference type="InterPro" id="IPR027417">
    <property type="entry name" value="P-loop_NTPase"/>
</dbReference>
<dbReference type="STRING" id="1128398.Curi_c14480"/>
<keyword evidence="2" id="KW-0418">Kinase</keyword>
<name>K0AXC4_GOTA9</name>
<dbReference type="SUPFAM" id="SSF52540">
    <property type="entry name" value="P-loop containing nucleoside triphosphate hydrolases"/>
    <property type="match status" value="1"/>
</dbReference>
<organism evidence="2 3">
    <name type="scientific">Gottschalkia acidurici (strain ATCC 7906 / DSM 604 / BCRC 14475 / CIP 104303 / KCTC 5404 / NCIMB 10678 / 9a)</name>
    <name type="common">Clostridium acidurici</name>
    <dbReference type="NCBI Taxonomy" id="1128398"/>
    <lineage>
        <taxon>Bacteria</taxon>
        <taxon>Bacillati</taxon>
        <taxon>Bacillota</taxon>
        <taxon>Tissierellia</taxon>
        <taxon>Tissierellales</taxon>
        <taxon>Gottschalkiaceae</taxon>
        <taxon>Gottschalkia</taxon>
    </lineage>
</organism>
<feature type="domain" description="Guanylate kinase-like" evidence="1">
    <location>
        <begin position="3"/>
        <end position="206"/>
    </location>
</feature>
<keyword evidence="2" id="KW-0808">Transferase</keyword>
<dbReference type="EMBL" id="CP003326">
    <property type="protein sequence ID" value="AFS78458.1"/>
    <property type="molecule type" value="Genomic_DNA"/>
</dbReference>
<dbReference type="AlphaFoldDB" id="K0AXC4"/>
<dbReference type="GO" id="GO:0016301">
    <property type="term" value="F:kinase activity"/>
    <property type="evidence" value="ECO:0007669"/>
    <property type="project" value="UniProtKB-KW"/>
</dbReference>
<dbReference type="OrthoDB" id="1033810at2"/>
<dbReference type="HOGENOM" id="CLU_001715_6_0_9"/>
<dbReference type="Gene3D" id="3.40.50.300">
    <property type="entry name" value="P-loop containing nucleotide triphosphate hydrolases"/>
    <property type="match status" value="1"/>
</dbReference>
<dbReference type="Proteomes" id="UP000006094">
    <property type="component" value="Chromosome"/>
</dbReference>
<dbReference type="PROSITE" id="PS50052">
    <property type="entry name" value="GUANYLATE_KINASE_2"/>
    <property type="match status" value="1"/>
</dbReference>